<feature type="compositionally biased region" description="Basic residues" evidence="2">
    <location>
        <begin position="523"/>
        <end position="533"/>
    </location>
</feature>
<feature type="domain" description="DDE-1" evidence="3">
    <location>
        <begin position="236"/>
        <end position="361"/>
    </location>
</feature>
<evidence type="ECO:0000256" key="2">
    <source>
        <dbReference type="SAM" id="MobiDB-lite"/>
    </source>
</evidence>
<feature type="compositionally biased region" description="Basic residues" evidence="2">
    <location>
        <begin position="471"/>
        <end position="480"/>
    </location>
</feature>
<proteinExistence type="predicted"/>
<gene>
    <name evidence="4" type="ORF">MAR_016767</name>
</gene>
<evidence type="ECO:0000313" key="4">
    <source>
        <dbReference type="EMBL" id="WAR06809.1"/>
    </source>
</evidence>
<dbReference type="Pfam" id="PF03184">
    <property type="entry name" value="DDE_1"/>
    <property type="match status" value="1"/>
</dbReference>
<evidence type="ECO:0000313" key="5">
    <source>
        <dbReference type="Proteomes" id="UP001164746"/>
    </source>
</evidence>
<accession>A0ABY7ECB6</accession>
<dbReference type="InterPro" id="IPR004875">
    <property type="entry name" value="DDE_SF_endonuclease_dom"/>
</dbReference>
<protein>
    <recommendedName>
        <fullName evidence="3">DDE-1 domain-containing protein</fullName>
    </recommendedName>
</protein>
<feature type="compositionally biased region" description="Acidic residues" evidence="2">
    <location>
        <begin position="540"/>
        <end position="562"/>
    </location>
</feature>
<dbReference type="EMBL" id="CP111017">
    <property type="protein sequence ID" value="WAR06809.1"/>
    <property type="molecule type" value="Genomic_DNA"/>
</dbReference>
<dbReference type="InterPro" id="IPR009057">
    <property type="entry name" value="Homeodomain-like_sf"/>
</dbReference>
<dbReference type="Proteomes" id="UP001164746">
    <property type="component" value="Chromosome 6"/>
</dbReference>
<keyword evidence="1" id="KW-0175">Coiled coil</keyword>
<evidence type="ECO:0000256" key="1">
    <source>
        <dbReference type="SAM" id="Coils"/>
    </source>
</evidence>
<evidence type="ECO:0000259" key="3">
    <source>
        <dbReference type="Pfam" id="PF03184"/>
    </source>
</evidence>
<keyword evidence="5" id="KW-1185">Reference proteome</keyword>
<reference evidence="4" key="1">
    <citation type="submission" date="2022-11" db="EMBL/GenBank/DDBJ databases">
        <title>Centuries of genome instability and evolution in soft-shell clam transmissible cancer (bioRxiv).</title>
        <authorList>
            <person name="Hart S.F.M."/>
            <person name="Yonemitsu M.A."/>
            <person name="Giersch R.M."/>
            <person name="Beal B.F."/>
            <person name="Arriagada G."/>
            <person name="Davis B.W."/>
            <person name="Ostrander E.A."/>
            <person name="Goff S.P."/>
            <person name="Metzger M.J."/>
        </authorList>
    </citation>
    <scope>NUCLEOTIDE SEQUENCE</scope>
    <source>
        <strain evidence="4">MELC-2E11</strain>
        <tissue evidence="4">Siphon/mantle</tissue>
    </source>
</reference>
<feature type="coiled-coil region" evidence="1">
    <location>
        <begin position="604"/>
        <end position="635"/>
    </location>
</feature>
<feature type="region of interest" description="Disordered" evidence="2">
    <location>
        <begin position="471"/>
        <end position="569"/>
    </location>
</feature>
<dbReference type="SUPFAM" id="SSF46689">
    <property type="entry name" value="Homeodomain-like"/>
    <property type="match status" value="1"/>
</dbReference>
<sequence>MAEDEKFDGVLLNMATQLEGGVPQRRGSGKKKYRAYSDADIQRAYYLVTQKQMAVQRAADMCGVPESTLRDRVKGKVKQVWVKSGPPPVLAMEEEGRLVEYLHLMCSFGYSYSRTDIINMASDFAIILGKREPSDGLTHQWYYKCLERWPGLDINRASSVKKQIERATSVDCLSKYFVSLQELLNKYNLNNKPDSIFIIDEVMIELNKRMPYVSSWKGYIKLEKYNKRNILPPAMTIIASGNASGARLPAFFIFQGKTVSSESIEDCSPGTGATCSDDGLTNCNVFQLYLENHFLKFIERKDDGEAILVLYDGHRTHMSPDLVQMYKSQNVHLFPIPPSGSQCLVEMDKGVFGNMDKVFDRECEIFQETEIDRDLHENICVVASKAYNESVNAENLKNAFKRFGLWPFKPQIVNKRIDLNRAPPEPPSVKGDRMMSISTTVKRTLRRASKRPLKKSVDLENMEELESHLVSARKKKRMLPTKRLNYSGRKPSEQFLAKKRAKEQEKKSALKMKFLRDIGGSSKKGKGRKKMKIERHSESEYETDSDYEIDEMLSSEEEEQEDSVNRRESAQRTVELAIQREHFESALRNELLSTHGLYFEGSQRERFEQEFEKVKNDMEDKEQESQEDVEEEEVIEEAVLDQNQVTAQIVDIHSVSVDGTSLQQNNGTITQIILTGVESVEPNSNKADTVVYTEEASTSGEKIETGPTVVIENVLEEIIQTEKCCVCNKEHPDSVRDGYVVEFCTWGKCDYQDCDHWTHLKYCCDVKVLRRHDIFYCPCHNKV</sequence>
<dbReference type="Gene3D" id="1.10.10.60">
    <property type="entry name" value="Homeodomain-like"/>
    <property type="match status" value="1"/>
</dbReference>
<name>A0ABY7ECB6_MYAAR</name>
<organism evidence="4 5">
    <name type="scientific">Mya arenaria</name>
    <name type="common">Soft-shell clam</name>
    <dbReference type="NCBI Taxonomy" id="6604"/>
    <lineage>
        <taxon>Eukaryota</taxon>
        <taxon>Metazoa</taxon>
        <taxon>Spiralia</taxon>
        <taxon>Lophotrochozoa</taxon>
        <taxon>Mollusca</taxon>
        <taxon>Bivalvia</taxon>
        <taxon>Autobranchia</taxon>
        <taxon>Heteroconchia</taxon>
        <taxon>Euheterodonta</taxon>
        <taxon>Imparidentia</taxon>
        <taxon>Neoheterodontei</taxon>
        <taxon>Myida</taxon>
        <taxon>Myoidea</taxon>
        <taxon>Myidae</taxon>
        <taxon>Mya</taxon>
    </lineage>
</organism>